<dbReference type="AlphaFoldDB" id="A0A0K0ETC8"/>
<dbReference type="Gene3D" id="3.10.10.10">
    <property type="entry name" value="HIV Type 1 Reverse Transcriptase, subunit A, domain 1"/>
    <property type="match status" value="1"/>
</dbReference>
<dbReference type="InterPro" id="IPR001584">
    <property type="entry name" value="Integrase_cat-core"/>
</dbReference>
<dbReference type="GO" id="GO:0006508">
    <property type="term" value="P:proteolysis"/>
    <property type="evidence" value="ECO:0007669"/>
    <property type="project" value="InterPro"/>
</dbReference>
<dbReference type="Pfam" id="PF00078">
    <property type="entry name" value="RVT_1"/>
    <property type="match status" value="1"/>
</dbReference>
<dbReference type="InterPro" id="IPR021109">
    <property type="entry name" value="Peptidase_aspartic_dom_sf"/>
</dbReference>
<dbReference type="GO" id="GO:0042575">
    <property type="term" value="C:DNA polymerase complex"/>
    <property type="evidence" value="ECO:0007669"/>
    <property type="project" value="UniProtKB-ARBA"/>
</dbReference>
<accession>A0A0K0ETC8</accession>
<protein>
    <recommendedName>
        <fullName evidence="1">RNA-directed DNA polymerase</fullName>
        <ecNumber evidence="1">2.7.7.49</ecNumber>
    </recommendedName>
</protein>
<dbReference type="SUPFAM" id="SSF50630">
    <property type="entry name" value="Acid proteases"/>
    <property type="match status" value="1"/>
</dbReference>
<keyword evidence="5" id="KW-0255">Endonuclease</keyword>
<dbReference type="Gene3D" id="3.30.70.270">
    <property type="match status" value="2"/>
</dbReference>
<dbReference type="GO" id="GO:0008270">
    <property type="term" value="F:zinc ion binding"/>
    <property type="evidence" value="ECO:0007669"/>
    <property type="project" value="UniProtKB-KW"/>
</dbReference>
<dbReference type="CDD" id="cd01647">
    <property type="entry name" value="RT_LTR"/>
    <property type="match status" value="1"/>
</dbReference>
<dbReference type="InterPro" id="IPR043502">
    <property type="entry name" value="DNA/RNA_pol_sf"/>
</dbReference>
<reference evidence="14" key="1">
    <citation type="submission" date="2015-08" db="UniProtKB">
        <authorList>
            <consortium name="WormBaseParasite"/>
        </authorList>
    </citation>
    <scope>IDENTIFICATION</scope>
</reference>
<dbReference type="PROSITE" id="PS50994">
    <property type="entry name" value="INTEGRASE"/>
    <property type="match status" value="1"/>
</dbReference>
<keyword evidence="3" id="KW-0548">Nucleotidyltransferase</keyword>
<evidence type="ECO:0000256" key="5">
    <source>
        <dbReference type="ARBA" id="ARBA00022759"/>
    </source>
</evidence>
<keyword evidence="6" id="KW-0378">Hydrolase</keyword>
<dbReference type="PANTHER" id="PTHR37984">
    <property type="entry name" value="PROTEIN CBG26694"/>
    <property type="match status" value="1"/>
</dbReference>
<evidence type="ECO:0000259" key="9">
    <source>
        <dbReference type="PROSITE" id="PS50158"/>
    </source>
</evidence>
<keyword evidence="7" id="KW-0695">RNA-directed DNA polymerase</keyword>
<feature type="domain" description="Reverse transcriptase" evidence="11">
    <location>
        <begin position="548"/>
        <end position="725"/>
    </location>
</feature>
<dbReference type="GO" id="GO:0004519">
    <property type="term" value="F:endonuclease activity"/>
    <property type="evidence" value="ECO:0007669"/>
    <property type="project" value="UniProtKB-KW"/>
</dbReference>
<dbReference type="GO" id="GO:0003723">
    <property type="term" value="F:RNA binding"/>
    <property type="evidence" value="ECO:0007669"/>
    <property type="project" value="UniProtKB-KW"/>
</dbReference>
<dbReference type="InterPro" id="IPR012337">
    <property type="entry name" value="RNaseH-like_sf"/>
</dbReference>
<dbReference type="Proteomes" id="UP000035681">
    <property type="component" value="Unplaced"/>
</dbReference>
<dbReference type="Gene3D" id="3.30.420.10">
    <property type="entry name" value="Ribonuclease H-like superfamily/Ribonuclease H"/>
    <property type="match status" value="1"/>
</dbReference>
<keyword evidence="8" id="KW-0862">Zinc</keyword>
<proteinExistence type="predicted"/>
<dbReference type="SUPFAM" id="SSF56672">
    <property type="entry name" value="DNA/RNA polymerases"/>
    <property type="match status" value="1"/>
</dbReference>
<dbReference type="InterPro" id="IPR001995">
    <property type="entry name" value="Peptidase_A2_cat"/>
</dbReference>
<evidence type="ECO:0000256" key="7">
    <source>
        <dbReference type="ARBA" id="ARBA00022918"/>
    </source>
</evidence>
<evidence type="ECO:0000256" key="1">
    <source>
        <dbReference type="ARBA" id="ARBA00012493"/>
    </source>
</evidence>
<dbReference type="CDD" id="cd00303">
    <property type="entry name" value="retropepsin_like"/>
    <property type="match status" value="1"/>
</dbReference>
<evidence type="ECO:0000313" key="14">
    <source>
        <dbReference type="WBParaSite" id="SSTP_0001270500.1"/>
    </source>
</evidence>
<feature type="domain" description="Integrase catalytic" evidence="12">
    <location>
        <begin position="1045"/>
        <end position="1203"/>
    </location>
</feature>
<name>A0A0K0ETC8_STRER</name>
<dbReference type="Pfam" id="PF17917">
    <property type="entry name" value="RT_RNaseH"/>
    <property type="match status" value="1"/>
</dbReference>
<dbReference type="InterPro" id="IPR000477">
    <property type="entry name" value="RT_dom"/>
</dbReference>
<dbReference type="EC" id="2.7.7.49" evidence="1"/>
<dbReference type="PROSITE" id="PS50175">
    <property type="entry name" value="ASP_PROT_RETROV"/>
    <property type="match status" value="1"/>
</dbReference>
<evidence type="ECO:0000256" key="3">
    <source>
        <dbReference type="ARBA" id="ARBA00022695"/>
    </source>
</evidence>
<feature type="domain" description="CCHC-type" evidence="9">
    <location>
        <begin position="300"/>
        <end position="316"/>
    </location>
</feature>
<evidence type="ECO:0000256" key="8">
    <source>
        <dbReference type="PROSITE-ProRule" id="PRU00047"/>
    </source>
</evidence>
<dbReference type="InterPro" id="IPR036397">
    <property type="entry name" value="RNaseH_sf"/>
</dbReference>
<evidence type="ECO:0000259" key="12">
    <source>
        <dbReference type="PROSITE" id="PS50994"/>
    </source>
</evidence>
<dbReference type="Gene3D" id="2.40.70.10">
    <property type="entry name" value="Acid Proteases"/>
    <property type="match status" value="1"/>
</dbReference>
<dbReference type="InterPro" id="IPR001969">
    <property type="entry name" value="Aspartic_peptidase_AS"/>
</dbReference>
<evidence type="ECO:0000256" key="6">
    <source>
        <dbReference type="ARBA" id="ARBA00022801"/>
    </source>
</evidence>
<dbReference type="WBParaSite" id="TCONS_00013730.p1">
    <property type="protein sequence ID" value="TCONS_00013730.p1"/>
    <property type="gene ID" value="XLOC_008613"/>
</dbReference>
<dbReference type="PROSITE" id="PS50158">
    <property type="entry name" value="ZF_CCHC"/>
    <property type="match status" value="1"/>
</dbReference>
<evidence type="ECO:0000259" key="11">
    <source>
        <dbReference type="PROSITE" id="PS50878"/>
    </source>
</evidence>
<keyword evidence="4" id="KW-0540">Nuclease</keyword>
<sequence>MNDKINTLVESNPKTSLIAACTHFGIPAPLTYDKRKLATQLVEGNFDLSETSYIVYDMEQLDAVEEHELSFRLLSKDRGDKGDEEELGTADGDSVDSKLQTVKESNNRILAKTTKYMEMLKVFNPKDDVNSFITKFKLAVTADQREMDDPVVKLILIIKLDDSIISRFQSEIPDFEGLPSTAILLILKKWFSVNHSLENTILKLASFKLSSENGEEFRKSLFNLKELVDNAHKNSSLEQKETSFKTELLRICANRKQLREFILMNLHTSTTELIERLTYINLTIQNERENLSKLKRDPVKCFACGMLGHKKDQCRKGKRDTYGNFKKSNKEFSQGDSCVTKKEVNQISSQVLDQFTIGIRIGDDIYEALVDSGAELSILPRNVINNKFILPCDKKIKGYGNGEISLIGTCQVEIDFLNTVKRKCMFYIIEEENKSLIIGGDLIQNLNMILNGKEKLVYIEGARCVKLHHRQKMKLNTFMLIDEKTDLKKLVERKFPNVIARSEFDLGEGKITAGKINLIQGKEPKKIITYPIPLSMKDKVLSYFENLQKSGVVDQGTVDYIHPLLVIPKKNSWRCCVDLRHINSITQSQHIPSLNTLELIDQIKGFDFYSSIDLKSAFFQIGLHKDNYSFFGVRVFNYTYRFLRLPQGNKCSPILFQKVANQLVNGLKNVICYQDDFCVATQGTLQQHMNAVFELLERFQAAGLKISLEKSHFGGECVRFLGFEVSKKGAKISEINKNLFLSRKTPTNKAELISLLASSNYFRSTIPNYGNLTAGLYNLANSVSKKKDKIQWDNSTLQSLKTLNESMGNPKWLRSLDPSKEIFMETDASQQAIGGFVYQLESKNILPIQYFSKKLSKSKRNRCPTYLELYAIVYGIQKCRHILAGRKVTIFTDHKPLVGLRPETNIPKYLELLLTIEDQDYTLVYKPGVENHMADFLSRINNIEVTNLSENSTSTEITKIFENPILHSITASPTKEIEEIAQFLFTQLHENMGHQSLYRINKLLKERLLQKKLRGNLIRKIIRKIGIKIMNCTICKEKNILRKKNYHRPKAGIMECLCIDFCKISEGEWGEKILCGIIDRFTKYVRFYVIRRTATSIQKILQEWFDIFGYPKYVHSDNAKELHSSQLKAWLKSCGIVSTFGAPYEHHNPEIERAFRTFRSIYGKILKKSKDVQENLNKVSNIMNNAEHKYLQCSPNKLILKYVPRLMVDNMLEIQLDNNDDDGENLIELQYALDEWKDRPNSPKMAKLIEGTEVFYRGHGLHPKTKKGTVIYNEIGVSKIQPKNTTDLRRAQWTSSVKMKPTNEQNFSKGGNCKE</sequence>
<dbReference type="PROSITE" id="PS50878">
    <property type="entry name" value="RT_POL"/>
    <property type="match status" value="1"/>
</dbReference>
<evidence type="ECO:0000256" key="2">
    <source>
        <dbReference type="ARBA" id="ARBA00022679"/>
    </source>
</evidence>
<organism evidence="14">
    <name type="scientific">Strongyloides stercoralis</name>
    <name type="common">Threadworm</name>
    <dbReference type="NCBI Taxonomy" id="6248"/>
    <lineage>
        <taxon>Eukaryota</taxon>
        <taxon>Metazoa</taxon>
        <taxon>Ecdysozoa</taxon>
        <taxon>Nematoda</taxon>
        <taxon>Chromadorea</taxon>
        <taxon>Rhabditida</taxon>
        <taxon>Tylenchina</taxon>
        <taxon>Panagrolaimomorpha</taxon>
        <taxon>Strongyloidoidea</taxon>
        <taxon>Strongyloididae</taxon>
        <taxon>Strongyloides</taxon>
    </lineage>
</organism>
<dbReference type="InterPro" id="IPR041373">
    <property type="entry name" value="RT_RNaseH"/>
</dbReference>
<evidence type="ECO:0000256" key="4">
    <source>
        <dbReference type="ARBA" id="ARBA00022722"/>
    </source>
</evidence>
<keyword evidence="8" id="KW-0479">Metal-binding</keyword>
<feature type="domain" description="Peptidase A2" evidence="10">
    <location>
        <begin position="366"/>
        <end position="400"/>
    </location>
</feature>
<evidence type="ECO:0000259" key="10">
    <source>
        <dbReference type="PROSITE" id="PS50175"/>
    </source>
</evidence>
<dbReference type="CDD" id="cd09274">
    <property type="entry name" value="RNase_HI_RT_Ty3"/>
    <property type="match status" value="1"/>
</dbReference>
<evidence type="ECO:0000313" key="13">
    <source>
        <dbReference type="Proteomes" id="UP000035681"/>
    </source>
</evidence>
<dbReference type="InterPro" id="IPR050951">
    <property type="entry name" value="Retrovirus_Pol_polyprotein"/>
</dbReference>
<dbReference type="GO" id="GO:0015074">
    <property type="term" value="P:DNA integration"/>
    <property type="evidence" value="ECO:0007669"/>
    <property type="project" value="UniProtKB-KW"/>
</dbReference>
<keyword evidence="8" id="KW-0863">Zinc-finger</keyword>
<dbReference type="InterPro" id="IPR001878">
    <property type="entry name" value="Znf_CCHC"/>
</dbReference>
<keyword evidence="13" id="KW-1185">Reference proteome</keyword>
<dbReference type="Pfam" id="PF00665">
    <property type="entry name" value="rve"/>
    <property type="match status" value="1"/>
</dbReference>
<dbReference type="PANTHER" id="PTHR37984:SF5">
    <property type="entry name" value="PROTEIN NYNRIN-LIKE"/>
    <property type="match status" value="1"/>
</dbReference>
<keyword evidence="2" id="KW-0808">Transferase</keyword>
<dbReference type="PROSITE" id="PS00141">
    <property type="entry name" value="ASP_PROTEASE"/>
    <property type="match status" value="1"/>
</dbReference>
<dbReference type="GO" id="GO:0004190">
    <property type="term" value="F:aspartic-type endopeptidase activity"/>
    <property type="evidence" value="ECO:0007669"/>
    <property type="project" value="InterPro"/>
</dbReference>
<dbReference type="STRING" id="6248.A0A0K0ETC8"/>
<dbReference type="SUPFAM" id="SSF53098">
    <property type="entry name" value="Ribonuclease H-like"/>
    <property type="match status" value="1"/>
</dbReference>
<dbReference type="InterPro" id="IPR043128">
    <property type="entry name" value="Rev_trsase/Diguanyl_cyclase"/>
</dbReference>
<dbReference type="GO" id="GO:0003964">
    <property type="term" value="F:RNA-directed DNA polymerase activity"/>
    <property type="evidence" value="ECO:0007669"/>
    <property type="project" value="UniProtKB-KW"/>
</dbReference>
<dbReference type="WBParaSite" id="SSTP_0001270500.1">
    <property type="protein sequence ID" value="SSTP_0001270500.1"/>
    <property type="gene ID" value="SSTP_0001270500"/>
</dbReference>